<evidence type="ECO:0000256" key="3">
    <source>
        <dbReference type="ARBA" id="ARBA00011738"/>
    </source>
</evidence>
<sequence>MIKIFLDNTSTTPLDERVLNEMMPFLIEKFQNPSSIYLSGSEVRKYVENARKKIADFINSSPEEIIFTSGGTEANNFAIKGIAFKKGKGHIITSKIEHLSVLEPIKYLEKKGFEVTYLDVDKYGTIDPDDLRKAIRKDTILISIMYANNEVGTIQDIKEMAKIARENGIPFHTDAVIMAGWEKIDVKEIGVDMLSISAHKFHGPKGIGALYVRKGILLENLLHGGLHEKRRRGGTENVPGIIGFGKICEIRKEEMEKDKLRIKKLRDELENFIKENIPEVLILGHPEKRLYNILSVCFKYIEGESILLNLDFEGIMVSSGSACTSGSLEPSHVLLAMGIPHEIAHGNIRFSFGKFNTENDVEKVKKVLPNVINKLRQMSPFWKK</sequence>
<keyword evidence="5 12" id="KW-0808">Transferase</keyword>
<dbReference type="SUPFAM" id="SSF53383">
    <property type="entry name" value="PLP-dependent transferases"/>
    <property type="match status" value="1"/>
</dbReference>
<accession>A0A7V3ZTH4</accession>
<dbReference type="InterPro" id="IPR015421">
    <property type="entry name" value="PyrdxlP-dep_Trfase_major"/>
</dbReference>
<dbReference type="Pfam" id="PF00266">
    <property type="entry name" value="Aminotran_5"/>
    <property type="match status" value="1"/>
</dbReference>
<dbReference type="InterPro" id="IPR015422">
    <property type="entry name" value="PyrdxlP-dep_Trfase_small"/>
</dbReference>
<dbReference type="GO" id="GO:0006520">
    <property type="term" value="P:amino acid metabolic process"/>
    <property type="evidence" value="ECO:0007669"/>
    <property type="project" value="InterPro"/>
</dbReference>
<dbReference type="GO" id="GO:0031071">
    <property type="term" value="F:cysteine desulfurase activity"/>
    <property type="evidence" value="ECO:0007669"/>
    <property type="project" value="UniProtKB-EC"/>
</dbReference>
<dbReference type="GO" id="GO:0030170">
    <property type="term" value="F:pyridoxal phosphate binding"/>
    <property type="evidence" value="ECO:0007669"/>
    <property type="project" value="InterPro"/>
</dbReference>
<keyword evidence="8 12" id="KW-0408">Iron</keyword>
<dbReference type="Gene3D" id="3.40.640.10">
    <property type="entry name" value="Type I PLP-dependent aspartate aminotransferase-like (Major domain)"/>
    <property type="match status" value="1"/>
</dbReference>
<keyword evidence="7 12" id="KW-0663">Pyridoxal phosphate</keyword>
<feature type="domain" description="Aminotransferase class V" evidence="14">
    <location>
        <begin position="4"/>
        <end position="364"/>
    </location>
</feature>
<comment type="subunit">
    <text evidence="3">Homodimer.</text>
</comment>
<dbReference type="NCBIfam" id="NF002806">
    <property type="entry name" value="PRK02948.1"/>
    <property type="match status" value="1"/>
</dbReference>
<name>A0A7V3ZTH4_UNCW3</name>
<dbReference type="PIRSF" id="PIRSF005572">
    <property type="entry name" value="NifS"/>
    <property type="match status" value="1"/>
</dbReference>
<evidence type="ECO:0000256" key="13">
    <source>
        <dbReference type="SAM" id="Coils"/>
    </source>
</evidence>
<reference evidence="15" key="1">
    <citation type="journal article" date="2020" name="mSystems">
        <title>Genome- and Community-Level Interaction Insights into Carbon Utilization and Element Cycling Functions of Hydrothermarchaeota in Hydrothermal Sediment.</title>
        <authorList>
            <person name="Zhou Z."/>
            <person name="Liu Y."/>
            <person name="Xu W."/>
            <person name="Pan J."/>
            <person name="Luo Z.H."/>
            <person name="Li M."/>
        </authorList>
    </citation>
    <scope>NUCLEOTIDE SEQUENCE [LARGE SCALE GENOMIC DNA]</scope>
    <source>
        <strain evidence="15">SpSt-695</strain>
    </source>
</reference>
<dbReference type="InterPro" id="IPR020578">
    <property type="entry name" value="Aminotrans_V_PyrdxlP_BS"/>
</dbReference>
<evidence type="ECO:0000256" key="7">
    <source>
        <dbReference type="ARBA" id="ARBA00022898"/>
    </source>
</evidence>
<evidence type="ECO:0000256" key="5">
    <source>
        <dbReference type="ARBA" id="ARBA00022679"/>
    </source>
</evidence>
<dbReference type="AlphaFoldDB" id="A0A7V3ZTH4"/>
<keyword evidence="9 12" id="KW-0411">Iron-sulfur</keyword>
<dbReference type="InterPro" id="IPR000192">
    <property type="entry name" value="Aminotrans_V_dom"/>
</dbReference>
<evidence type="ECO:0000256" key="2">
    <source>
        <dbReference type="ARBA" id="ARBA00006490"/>
    </source>
</evidence>
<evidence type="ECO:0000259" key="14">
    <source>
        <dbReference type="Pfam" id="PF00266"/>
    </source>
</evidence>
<comment type="catalytic activity">
    <reaction evidence="10 12">
        <text>(sulfur carrier)-H + L-cysteine = (sulfur carrier)-SH + L-alanine</text>
        <dbReference type="Rhea" id="RHEA:43892"/>
        <dbReference type="Rhea" id="RHEA-COMP:14737"/>
        <dbReference type="Rhea" id="RHEA-COMP:14739"/>
        <dbReference type="ChEBI" id="CHEBI:29917"/>
        <dbReference type="ChEBI" id="CHEBI:35235"/>
        <dbReference type="ChEBI" id="CHEBI:57972"/>
        <dbReference type="ChEBI" id="CHEBI:64428"/>
        <dbReference type="EC" id="2.8.1.7"/>
    </reaction>
</comment>
<evidence type="ECO:0000313" key="15">
    <source>
        <dbReference type="EMBL" id="HGK54005.1"/>
    </source>
</evidence>
<dbReference type="PANTHER" id="PTHR11601:SF34">
    <property type="entry name" value="CYSTEINE DESULFURASE"/>
    <property type="match status" value="1"/>
</dbReference>
<comment type="similarity">
    <text evidence="2 12">Belongs to the class-V pyridoxal-phosphate-dependent aminotransferase family. NifS/IscS subfamily.</text>
</comment>
<evidence type="ECO:0000256" key="6">
    <source>
        <dbReference type="ARBA" id="ARBA00022723"/>
    </source>
</evidence>
<gene>
    <name evidence="15" type="primary">nifS</name>
    <name evidence="15" type="ORF">ENU72_03160</name>
</gene>
<dbReference type="PANTHER" id="PTHR11601">
    <property type="entry name" value="CYSTEINE DESULFURYLASE FAMILY MEMBER"/>
    <property type="match status" value="1"/>
</dbReference>
<dbReference type="InterPro" id="IPR015424">
    <property type="entry name" value="PyrdxlP-dep_Trfase"/>
</dbReference>
<evidence type="ECO:0000256" key="4">
    <source>
        <dbReference type="ARBA" id="ARBA00012239"/>
    </source>
</evidence>
<keyword evidence="6 12" id="KW-0479">Metal-binding</keyword>
<evidence type="ECO:0000256" key="11">
    <source>
        <dbReference type="RuleBase" id="RU004504"/>
    </source>
</evidence>
<dbReference type="GO" id="GO:0046872">
    <property type="term" value="F:metal ion binding"/>
    <property type="evidence" value="ECO:0007669"/>
    <property type="project" value="UniProtKB-KW"/>
</dbReference>
<evidence type="ECO:0000256" key="10">
    <source>
        <dbReference type="ARBA" id="ARBA00050776"/>
    </source>
</evidence>
<dbReference type="Gene3D" id="3.90.1150.10">
    <property type="entry name" value="Aspartate Aminotransferase, domain 1"/>
    <property type="match status" value="1"/>
</dbReference>
<dbReference type="PROSITE" id="PS00595">
    <property type="entry name" value="AA_TRANSFER_CLASS_5"/>
    <property type="match status" value="1"/>
</dbReference>
<evidence type="ECO:0000256" key="1">
    <source>
        <dbReference type="ARBA" id="ARBA00001933"/>
    </source>
</evidence>
<comment type="caution">
    <text evidence="15">The sequence shown here is derived from an EMBL/GenBank/DDBJ whole genome shotgun (WGS) entry which is preliminary data.</text>
</comment>
<dbReference type="InterPro" id="IPR016454">
    <property type="entry name" value="Cysteine_dSase"/>
</dbReference>
<dbReference type="EMBL" id="DTDP01000143">
    <property type="protein sequence ID" value="HGK54005.1"/>
    <property type="molecule type" value="Genomic_DNA"/>
</dbReference>
<dbReference type="NCBIfam" id="TIGR03402">
    <property type="entry name" value="FeS_nifS"/>
    <property type="match status" value="1"/>
</dbReference>
<dbReference type="InterPro" id="IPR017772">
    <property type="entry name" value="Cys_deSase_NifS_bac/arc"/>
</dbReference>
<feature type="coiled-coil region" evidence="13">
    <location>
        <begin position="248"/>
        <end position="275"/>
    </location>
</feature>
<dbReference type="EC" id="2.8.1.7" evidence="4 12"/>
<dbReference type="FunFam" id="3.40.640.10:FF:000084">
    <property type="entry name" value="IscS-like cysteine desulfurase"/>
    <property type="match status" value="1"/>
</dbReference>
<dbReference type="GO" id="GO:0051536">
    <property type="term" value="F:iron-sulfur cluster binding"/>
    <property type="evidence" value="ECO:0007669"/>
    <property type="project" value="UniProtKB-KW"/>
</dbReference>
<comment type="cofactor">
    <cofactor evidence="1 11">
        <name>pyridoxal 5'-phosphate</name>
        <dbReference type="ChEBI" id="CHEBI:597326"/>
    </cofactor>
</comment>
<comment type="function">
    <text evidence="12">Catalyzes the removal of elemental sulfur atoms from cysteine to produce alanine.</text>
</comment>
<evidence type="ECO:0000256" key="12">
    <source>
        <dbReference type="RuleBase" id="RU364075"/>
    </source>
</evidence>
<organism evidence="15">
    <name type="scientific">candidate division WOR-3 bacterium</name>
    <dbReference type="NCBI Taxonomy" id="2052148"/>
    <lineage>
        <taxon>Bacteria</taxon>
        <taxon>Bacteria division WOR-3</taxon>
    </lineage>
</organism>
<proteinExistence type="inferred from homology"/>
<protein>
    <recommendedName>
        <fullName evidence="4 12">Cysteine desulfurase</fullName>
        <ecNumber evidence="4 12">2.8.1.7</ecNumber>
    </recommendedName>
    <alternativeName>
        <fullName evidence="12">Nitrogenase metalloclusters biosynthesis protein NifS</fullName>
    </alternativeName>
</protein>
<evidence type="ECO:0000256" key="9">
    <source>
        <dbReference type="ARBA" id="ARBA00023014"/>
    </source>
</evidence>
<keyword evidence="13" id="KW-0175">Coiled coil</keyword>
<evidence type="ECO:0000256" key="8">
    <source>
        <dbReference type="ARBA" id="ARBA00023004"/>
    </source>
</evidence>